<evidence type="ECO:0000313" key="1">
    <source>
        <dbReference type="EMBL" id="KAJ3578811.1"/>
    </source>
</evidence>
<sequence length="259" mass="29546">MEPGIMYFNPEYDFLHISNDTGHVAEFIHDLKTVHDPRSVGLLNLAASINDLTGTGGICTIEPSSLDPSIRKSLAETLLQLRQVFFHQTQMLGRQPFPLVTTPYPDDEAANRAFPVETCLPTFRRLRPDPRPIKRDLSKVFVNVDPRRMLLAWRKLLRAYLNTDEVAQTELRILLTHGSYGKVDSAESARARLEYEQTLWTERLGRFSLEGSVATAFGFWLIPTAAFRALPESDHMFRSEPPQLMDLREHWPDLAVTDL</sequence>
<reference evidence="1" key="1">
    <citation type="submission" date="2022-07" db="EMBL/GenBank/DDBJ databases">
        <title>Genome Sequence of Xylaria arbuscula.</title>
        <authorList>
            <person name="Buettner E."/>
        </authorList>
    </citation>
    <scope>NUCLEOTIDE SEQUENCE</scope>
    <source>
        <strain evidence="1">VT107</strain>
    </source>
</reference>
<accession>A0A9W8NLD3</accession>
<evidence type="ECO:0000313" key="2">
    <source>
        <dbReference type="Proteomes" id="UP001148614"/>
    </source>
</evidence>
<organism evidence="1 2">
    <name type="scientific">Xylaria arbuscula</name>
    <dbReference type="NCBI Taxonomy" id="114810"/>
    <lineage>
        <taxon>Eukaryota</taxon>
        <taxon>Fungi</taxon>
        <taxon>Dikarya</taxon>
        <taxon>Ascomycota</taxon>
        <taxon>Pezizomycotina</taxon>
        <taxon>Sordariomycetes</taxon>
        <taxon>Xylariomycetidae</taxon>
        <taxon>Xylariales</taxon>
        <taxon>Xylariaceae</taxon>
        <taxon>Xylaria</taxon>
    </lineage>
</organism>
<dbReference type="Proteomes" id="UP001148614">
    <property type="component" value="Unassembled WGS sequence"/>
</dbReference>
<dbReference type="EMBL" id="JANPWZ010000167">
    <property type="protein sequence ID" value="KAJ3578811.1"/>
    <property type="molecule type" value="Genomic_DNA"/>
</dbReference>
<name>A0A9W8NLD3_9PEZI</name>
<keyword evidence="2" id="KW-1185">Reference proteome</keyword>
<comment type="caution">
    <text evidence="1">The sequence shown here is derived from an EMBL/GenBank/DDBJ whole genome shotgun (WGS) entry which is preliminary data.</text>
</comment>
<proteinExistence type="predicted"/>
<gene>
    <name evidence="1" type="ORF">NPX13_g1752</name>
</gene>
<dbReference type="AlphaFoldDB" id="A0A9W8NLD3"/>
<protein>
    <submittedName>
        <fullName evidence="1">Uncharacterized protein</fullName>
    </submittedName>
</protein>